<dbReference type="InterPro" id="IPR027417">
    <property type="entry name" value="P-loop_NTPase"/>
</dbReference>
<feature type="non-terminal residue" evidence="1">
    <location>
        <position position="74"/>
    </location>
</feature>
<gene>
    <name evidence="1" type="ORF">H2O73_21730</name>
</gene>
<protein>
    <submittedName>
        <fullName evidence="1">AAA family ATPase</fullName>
    </submittedName>
</protein>
<evidence type="ECO:0000313" key="2">
    <source>
        <dbReference type="Proteomes" id="UP000571701"/>
    </source>
</evidence>
<dbReference type="Pfam" id="PF13245">
    <property type="entry name" value="AAA_19"/>
    <property type="match status" value="1"/>
</dbReference>
<name>A0A7W2FVF8_9VIBR</name>
<dbReference type="Gene3D" id="3.40.50.300">
    <property type="entry name" value="P-loop containing nucleotide triphosphate hydrolases"/>
    <property type="match status" value="1"/>
</dbReference>
<dbReference type="EMBL" id="JACFYF010000453">
    <property type="protein sequence ID" value="MBA5764972.1"/>
    <property type="molecule type" value="Genomic_DNA"/>
</dbReference>
<feature type="non-terminal residue" evidence="1">
    <location>
        <position position="1"/>
    </location>
</feature>
<keyword evidence="2" id="KW-1185">Reference proteome</keyword>
<proteinExistence type="predicted"/>
<comment type="caution">
    <text evidence="1">The sequence shown here is derived from an EMBL/GenBank/DDBJ whole genome shotgun (WGS) entry which is preliminary data.</text>
</comment>
<sequence length="74" mass="8199">VMSALVNNLWQIGMKSVLLAPTGRAAKVISNYSQKKAFTIHKKIYHPRKSSNGGVAFTLQKNNHTNTLFIVDEA</sequence>
<reference evidence="1 2" key="1">
    <citation type="submission" date="2020-07" db="EMBL/GenBank/DDBJ databases">
        <title>Vibrio marinisediminis sp. nov., isolated from marine sediment.</title>
        <authorList>
            <person name="Ji X."/>
        </authorList>
    </citation>
    <scope>NUCLEOTIDE SEQUENCE [LARGE SCALE GENOMIC DNA]</scope>
    <source>
        <strain evidence="1 2">404</strain>
    </source>
</reference>
<organism evidence="1 2">
    <name type="scientific">Vibrio marinisediminis</name>
    <dbReference type="NCBI Taxonomy" id="2758441"/>
    <lineage>
        <taxon>Bacteria</taxon>
        <taxon>Pseudomonadati</taxon>
        <taxon>Pseudomonadota</taxon>
        <taxon>Gammaproteobacteria</taxon>
        <taxon>Vibrionales</taxon>
        <taxon>Vibrionaceae</taxon>
        <taxon>Vibrio</taxon>
    </lineage>
</organism>
<evidence type="ECO:0000313" key="1">
    <source>
        <dbReference type="EMBL" id="MBA5764972.1"/>
    </source>
</evidence>
<dbReference type="AlphaFoldDB" id="A0A7W2FVF8"/>
<accession>A0A7W2FVF8</accession>
<dbReference type="Proteomes" id="UP000571701">
    <property type="component" value="Unassembled WGS sequence"/>
</dbReference>